<dbReference type="InterPro" id="IPR015890">
    <property type="entry name" value="Chorismate_C"/>
</dbReference>
<accession>A0A657PIV0</accession>
<name>A0A657PIV0_9GAMM</name>
<dbReference type="SUPFAM" id="SSF56322">
    <property type="entry name" value="ADC synthase"/>
    <property type="match status" value="1"/>
</dbReference>
<dbReference type="EMBL" id="PQCO01000113">
    <property type="protein sequence ID" value="PUE04736.1"/>
    <property type="molecule type" value="Genomic_DNA"/>
</dbReference>
<evidence type="ECO:0000313" key="7">
    <source>
        <dbReference type="Proteomes" id="UP000243361"/>
    </source>
</evidence>
<dbReference type="InterPro" id="IPR019999">
    <property type="entry name" value="Anth_synth_I-like"/>
</dbReference>
<dbReference type="InterPro" id="IPR005802">
    <property type="entry name" value="ADC_synth_comp_1"/>
</dbReference>
<keyword evidence="2" id="KW-0808">Transferase</keyword>
<dbReference type="NCBIfam" id="TIGR00553">
    <property type="entry name" value="pabB"/>
    <property type="match status" value="1"/>
</dbReference>
<dbReference type="AlphaFoldDB" id="A0A657PIV0"/>
<evidence type="ECO:0000313" key="8">
    <source>
        <dbReference type="Proteomes" id="UP000250928"/>
    </source>
</evidence>
<dbReference type="Proteomes" id="UP000243361">
    <property type="component" value="Unassembled WGS sequence"/>
</dbReference>
<dbReference type="EC" id="2.6.1.85" evidence="1"/>
<dbReference type="Pfam" id="PF00425">
    <property type="entry name" value="Chorismate_bind"/>
    <property type="match status" value="1"/>
</dbReference>
<dbReference type="Proteomes" id="UP000250928">
    <property type="component" value="Unassembled WGS sequence"/>
</dbReference>
<evidence type="ECO:0000313" key="5">
    <source>
        <dbReference type="EMBL" id="OQX33955.1"/>
    </source>
</evidence>
<comment type="caution">
    <text evidence="5">The sequence shown here is derived from an EMBL/GenBank/DDBJ whole genome shotgun (WGS) entry which is preliminary data.</text>
</comment>
<dbReference type="InterPro" id="IPR005801">
    <property type="entry name" value="ADC_synthase"/>
</dbReference>
<dbReference type="PANTHER" id="PTHR11236:SF50">
    <property type="entry name" value="AMINODEOXYCHORISMATE SYNTHASE COMPONENT 1"/>
    <property type="match status" value="1"/>
</dbReference>
<evidence type="ECO:0000256" key="2">
    <source>
        <dbReference type="ARBA" id="ARBA00022679"/>
    </source>
</evidence>
<feature type="domain" description="Anthranilate synthase component I N-terminal" evidence="4">
    <location>
        <begin position="18"/>
        <end position="147"/>
    </location>
</feature>
<dbReference type="GO" id="GO:0009396">
    <property type="term" value="P:folic acid-containing compound biosynthetic process"/>
    <property type="evidence" value="ECO:0007669"/>
    <property type="project" value="InterPro"/>
</dbReference>
<dbReference type="InterPro" id="IPR006805">
    <property type="entry name" value="Anth_synth_I_N"/>
</dbReference>
<sequence>MTPPLLQSIPYRADSAMLFAPFAAEPWSALLDSAWPAARQGRYDIIVADPTTTLSTIGSTTEVAGRERRYQTREDPFTLVAKALGRPVHRSTELPFSGGALGFFGYDLGAGIESLRRSNPVEGGLPDMAIGIYDWALVVDHHKRQSWLVGQGRDARTRARWAQLTERFSRPGPVMGKPSFAVRAAPRSNMSRARYTTAFERIQRYITEGDCYQVNLAQRFSAYVEGDPWHLYRLLRELNPAPYSAYLHHPAGEVLSCSPERFLRVTDGRVETQPIKGTRPRAMTEQQDRANREALAASAKDRAENLMIVDLLRNDLGKNCRIGSIVVPGLFEVESFATVHHLVSTIRGELAPGKGALDLLRGAFPGGSITGAPKRRAMEIIEELEPCRRGVYCGAIGYIGFDGAMDTNIAIRTLTHTRGEVSFSAGGGIVADSDCAAEYRETFDKARAMLTLFGESTAT</sequence>
<dbReference type="PRINTS" id="PR00095">
    <property type="entry name" value="ANTSNTHASEI"/>
</dbReference>
<dbReference type="Gene3D" id="3.60.120.10">
    <property type="entry name" value="Anthranilate synthase"/>
    <property type="match status" value="1"/>
</dbReference>
<evidence type="ECO:0000259" key="3">
    <source>
        <dbReference type="Pfam" id="PF00425"/>
    </source>
</evidence>
<dbReference type="Pfam" id="PF04715">
    <property type="entry name" value="Anth_synt_I_N"/>
    <property type="match status" value="1"/>
</dbReference>
<dbReference type="GO" id="GO:0000162">
    <property type="term" value="P:L-tryptophan biosynthetic process"/>
    <property type="evidence" value="ECO:0007669"/>
    <property type="project" value="TreeGrafter"/>
</dbReference>
<evidence type="ECO:0000259" key="4">
    <source>
        <dbReference type="Pfam" id="PF04715"/>
    </source>
</evidence>
<organism evidence="5 7">
    <name type="scientific">Candidatus Sedimenticola endophacoides</name>
    <dbReference type="NCBI Taxonomy" id="2548426"/>
    <lineage>
        <taxon>Bacteria</taxon>
        <taxon>Pseudomonadati</taxon>
        <taxon>Pseudomonadota</taxon>
        <taxon>Gammaproteobacteria</taxon>
        <taxon>Chromatiales</taxon>
        <taxon>Sedimenticolaceae</taxon>
        <taxon>Sedimenticola</taxon>
    </lineage>
</organism>
<dbReference type="PANTHER" id="PTHR11236">
    <property type="entry name" value="AMINOBENZOATE/ANTHRANILATE SYNTHASE"/>
    <property type="match status" value="1"/>
</dbReference>
<evidence type="ECO:0000313" key="6">
    <source>
        <dbReference type="EMBL" id="PUE04736.1"/>
    </source>
</evidence>
<reference evidence="6 8" key="2">
    <citation type="submission" date="2018-01" db="EMBL/GenBank/DDBJ databases">
        <title>Novel co-symbiosis in the lucinid bivalve Phacoides pectinatus.</title>
        <authorList>
            <person name="Lim S.J."/>
            <person name="Davis B.G."/>
            <person name="Gill D.E."/>
            <person name="Engel A.S."/>
            <person name="Anderson L.C."/>
            <person name="Campbell B.J."/>
        </authorList>
    </citation>
    <scope>NUCLEOTIDE SEQUENCE [LARGE SCALE GENOMIC DNA]</scope>
    <source>
        <strain evidence="6">N3_P5</strain>
    </source>
</reference>
<protein>
    <recommendedName>
        <fullName evidence="1">aminodeoxychorismate synthase</fullName>
        <ecNumber evidence="1">2.6.1.85</ecNumber>
    </recommendedName>
</protein>
<reference evidence="5 7" key="1">
    <citation type="submission" date="2017-02" db="EMBL/GenBank/DDBJ databases">
        <title>Novel co-symbiosis in the unique lucinid bivalve Phacoides pectinatus.</title>
        <authorList>
            <person name="Lim S.J."/>
            <person name="Davis B.G."/>
            <person name="Gill D.E."/>
            <person name="Engel A.S."/>
            <person name="Anderson L.C."/>
            <person name="Campbell B.J."/>
        </authorList>
    </citation>
    <scope>NUCLEOTIDE SEQUENCE [LARGE SCALE GENOMIC DNA]</scope>
    <source>
        <strain evidence="5">LUC13016_P6</strain>
    </source>
</reference>
<keyword evidence="7" id="KW-1185">Reference proteome</keyword>
<gene>
    <name evidence="6" type="primary">pabB</name>
    <name evidence="5" type="ORF">B0D84_03995</name>
    <name evidence="6" type="ORF">C3L24_02620</name>
</gene>
<feature type="domain" description="Chorismate-utilising enzyme C-terminal" evidence="3">
    <location>
        <begin position="192"/>
        <end position="445"/>
    </location>
</feature>
<evidence type="ECO:0000256" key="1">
    <source>
        <dbReference type="ARBA" id="ARBA00013139"/>
    </source>
</evidence>
<dbReference type="GO" id="GO:0046820">
    <property type="term" value="F:4-amino-4-deoxychorismate synthase activity"/>
    <property type="evidence" value="ECO:0007669"/>
    <property type="project" value="UniProtKB-EC"/>
</dbReference>
<proteinExistence type="predicted"/>
<dbReference type="EMBL" id="MUIE01000257">
    <property type="protein sequence ID" value="OQX33955.1"/>
    <property type="molecule type" value="Genomic_DNA"/>
</dbReference>